<name>A0AAE9AWT5_9ACTN</name>
<evidence type="ECO:0000313" key="2">
    <source>
        <dbReference type="Proteomes" id="UP000318720"/>
    </source>
</evidence>
<comment type="caution">
    <text evidence="1">The sequence shown here is derived from an EMBL/GenBank/DDBJ whole genome shotgun (WGS) entry which is preliminary data.</text>
</comment>
<accession>A0AAE9AWT5</accession>
<dbReference type="Proteomes" id="UP000318720">
    <property type="component" value="Unassembled WGS sequence"/>
</dbReference>
<gene>
    <name evidence="1" type="ORF">Sipo8835_40050</name>
</gene>
<sequence length="140" mass="14860">MVVFPGIEVTTASGADGAHLILTGDLDRAARDIDALLAQTRGFNDDHPRLNPATHQPASAGRTLCQILDDLPDQWLAIAPHALTDNGIASEETLKGDLRWKALRHDRLGAVDPETSSPNACGLDLGMHGSSTALSTIYRA</sequence>
<reference evidence="1 2" key="1">
    <citation type="submission" date="2019-03" db="EMBL/GenBank/DDBJ databases">
        <title>Comparative genomic analyses of the sweetpotato soil rot pathogen, Streptomyces ipomoeae.</title>
        <authorList>
            <person name="Ruschel Soares N."/>
            <person name="Badger J.H."/>
            <person name="Huguet-Tapia J.C."/>
            <person name="Clark C.A."/>
            <person name="Pettis G.S."/>
        </authorList>
    </citation>
    <scope>NUCLEOTIDE SEQUENCE [LARGE SCALE GENOMIC DNA]</scope>
    <source>
        <strain evidence="1 2">88-35</strain>
    </source>
</reference>
<dbReference type="AlphaFoldDB" id="A0AAE9AWT5"/>
<dbReference type="EMBL" id="SPAZ01000322">
    <property type="protein sequence ID" value="TQE19073.1"/>
    <property type="molecule type" value="Genomic_DNA"/>
</dbReference>
<organism evidence="1 2">
    <name type="scientific">Streptomyces ipomoeae</name>
    <dbReference type="NCBI Taxonomy" id="103232"/>
    <lineage>
        <taxon>Bacteria</taxon>
        <taxon>Bacillati</taxon>
        <taxon>Actinomycetota</taxon>
        <taxon>Actinomycetes</taxon>
        <taxon>Kitasatosporales</taxon>
        <taxon>Streptomycetaceae</taxon>
        <taxon>Streptomyces</taxon>
    </lineage>
</organism>
<proteinExistence type="predicted"/>
<dbReference type="RefSeq" id="WP_141585763.1">
    <property type="nucleotide sequence ID" value="NZ_JARAVA010000314.1"/>
</dbReference>
<protein>
    <submittedName>
        <fullName evidence="1">Uncharacterized protein</fullName>
    </submittedName>
</protein>
<evidence type="ECO:0000313" key="1">
    <source>
        <dbReference type="EMBL" id="TQE19073.1"/>
    </source>
</evidence>